<dbReference type="Pfam" id="PF00472">
    <property type="entry name" value="RF-1"/>
    <property type="match status" value="1"/>
</dbReference>
<dbReference type="InterPro" id="IPR045853">
    <property type="entry name" value="Pep_chain_release_fac_I_sf"/>
</dbReference>
<feature type="coiled-coil region" evidence="5">
    <location>
        <begin position="287"/>
        <end position="314"/>
    </location>
</feature>
<dbReference type="InterPro" id="IPR000352">
    <property type="entry name" value="Pep_chain_release_fac_I"/>
</dbReference>
<accession>G3B6P2</accession>
<evidence type="ECO:0000256" key="3">
    <source>
        <dbReference type="ARBA" id="ARBA00022917"/>
    </source>
</evidence>
<dbReference type="Gene3D" id="3.30.70.1660">
    <property type="match status" value="1"/>
</dbReference>
<evidence type="ECO:0000313" key="8">
    <source>
        <dbReference type="Proteomes" id="UP000000707"/>
    </source>
</evidence>
<dbReference type="GO" id="GO:0003747">
    <property type="term" value="F:translation release factor activity"/>
    <property type="evidence" value="ECO:0007669"/>
    <property type="project" value="InterPro"/>
</dbReference>
<keyword evidence="3" id="KW-0648">Protein biosynthesis</keyword>
<evidence type="ECO:0000259" key="6">
    <source>
        <dbReference type="PROSITE" id="PS00745"/>
    </source>
</evidence>
<dbReference type="Proteomes" id="UP000000707">
    <property type="component" value="Unassembled WGS sequence"/>
</dbReference>
<dbReference type="SUPFAM" id="SSF75620">
    <property type="entry name" value="Release factor"/>
    <property type="match status" value="1"/>
</dbReference>
<dbReference type="Pfam" id="PF03462">
    <property type="entry name" value="PCRF"/>
    <property type="match status" value="1"/>
</dbReference>
<evidence type="ECO:0000313" key="7">
    <source>
        <dbReference type="EMBL" id="EGV62981.1"/>
    </source>
</evidence>
<comment type="similarity">
    <text evidence="1">Belongs to the prokaryotic/mitochondrial release factor family.</text>
</comment>
<dbReference type="OrthoDB" id="2019491at2759"/>
<dbReference type="InterPro" id="IPR050057">
    <property type="entry name" value="Prokaryotic/Mito_RF"/>
</dbReference>
<protein>
    <recommendedName>
        <fullName evidence="4">Peptide chain release factor 1, mitochondrial</fullName>
    </recommendedName>
</protein>
<evidence type="ECO:0000256" key="5">
    <source>
        <dbReference type="SAM" id="Coils"/>
    </source>
</evidence>
<dbReference type="GeneID" id="18249453"/>
<evidence type="ECO:0000256" key="4">
    <source>
        <dbReference type="ARBA" id="ARBA00067174"/>
    </source>
</evidence>
<evidence type="ECO:0000256" key="1">
    <source>
        <dbReference type="ARBA" id="ARBA00010835"/>
    </source>
</evidence>
<dbReference type="FunFam" id="3.30.160.20:FF:000004">
    <property type="entry name" value="Peptide chain release factor 1"/>
    <property type="match status" value="1"/>
</dbReference>
<dbReference type="Gene3D" id="3.30.160.20">
    <property type="match status" value="1"/>
</dbReference>
<dbReference type="AlphaFoldDB" id="G3B6P2"/>
<sequence length="381" mass="42605">MAIRAYADTGEITVPLIHPLLLKRAQTMQQEFSQLESKIAGGSYDAETNRKFSTVSGILEHLDRYNKDIATIEGLQEIQDPELMDDVQQELESILPNLMRSTTILQNKLLPPIKHADLPCILELRPGVGGSEAALFTADLANMYLNFANQMRWKHQVLSKHESSSGFVNEFILSVDEPGAYNRLRHESGIHRVQRIPATESKGRIHTSTAAVVVLPKFSDGDEKSLAADERSFKPGEVRVDTMRAGGKGGQHVNTTDSAVRLVHLPTGIMVMQQDERSQPRNKAKAFSILRARLAALERDKEVAEQKKLRTDQVSSTDRSDKIRTYNVPQNRVTDHRCNYSVHDVDGCMQGYRLGEIIDKVEEGEFEDRLQELIGHVGGGI</sequence>
<keyword evidence="5" id="KW-0175">Coiled coil</keyword>
<dbReference type="HOGENOM" id="CLU_036856_0_1_1"/>
<proteinExistence type="inferred from homology"/>
<dbReference type="PANTHER" id="PTHR43804">
    <property type="entry name" value="LD18447P"/>
    <property type="match status" value="1"/>
</dbReference>
<reference evidence="7 8" key="1">
    <citation type="journal article" date="2011" name="Proc. Natl. Acad. Sci. U.S.A.">
        <title>Comparative genomics of xylose-fermenting fungi for enhanced biofuel production.</title>
        <authorList>
            <person name="Wohlbach D.J."/>
            <person name="Kuo A."/>
            <person name="Sato T.K."/>
            <person name="Potts K.M."/>
            <person name="Salamov A.A."/>
            <person name="LaButti K.M."/>
            <person name="Sun H."/>
            <person name="Clum A."/>
            <person name="Pangilinan J.L."/>
            <person name="Lindquist E.A."/>
            <person name="Lucas S."/>
            <person name="Lapidus A."/>
            <person name="Jin M."/>
            <person name="Gunawan C."/>
            <person name="Balan V."/>
            <person name="Dale B.E."/>
            <person name="Jeffries T.W."/>
            <person name="Zinkel R."/>
            <person name="Barry K.W."/>
            <person name="Grigoriev I.V."/>
            <person name="Gasch A.P."/>
        </authorList>
    </citation>
    <scope>NUCLEOTIDE SEQUENCE [LARGE SCALE GENOMIC DNA]</scope>
    <source>
        <strain evidence="8">ATCC 10573 / BCRC 21748 / CBS 615 / JCM 9827 / NBRC 10315 / NRRL Y-1498 / VKM Y-70</strain>
    </source>
</reference>
<evidence type="ECO:0000256" key="2">
    <source>
        <dbReference type="ARBA" id="ARBA00022481"/>
    </source>
</evidence>
<dbReference type="GO" id="GO:0032543">
    <property type="term" value="P:mitochondrial translation"/>
    <property type="evidence" value="ECO:0007669"/>
    <property type="project" value="UniProtKB-ARBA"/>
</dbReference>
<dbReference type="InterPro" id="IPR005139">
    <property type="entry name" value="PCRF"/>
</dbReference>
<dbReference type="PANTHER" id="PTHR43804:SF7">
    <property type="entry name" value="LD18447P"/>
    <property type="match status" value="1"/>
</dbReference>
<dbReference type="PROSITE" id="PS00745">
    <property type="entry name" value="RF_PROK_I"/>
    <property type="match status" value="1"/>
</dbReference>
<keyword evidence="2" id="KW-0488">Methylation</keyword>
<dbReference type="STRING" id="590646.G3B6P2"/>
<dbReference type="GO" id="GO:0005739">
    <property type="term" value="C:mitochondrion"/>
    <property type="evidence" value="ECO:0007669"/>
    <property type="project" value="UniProtKB-ARBA"/>
</dbReference>
<feature type="domain" description="Prokaryotic-type class I peptide chain release factors" evidence="6">
    <location>
        <begin position="244"/>
        <end position="260"/>
    </location>
</feature>
<organism evidence="8">
    <name type="scientific">Candida tenuis (strain ATCC 10573 / BCRC 21748 / CBS 615 / JCM 9827 / NBRC 10315 / NRRL Y-1498 / VKM Y-70)</name>
    <name type="common">Yeast</name>
    <name type="synonym">Yamadazyma tenuis</name>
    <dbReference type="NCBI Taxonomy" id="590646"/>
    <lineage>
        <taxon>Eukaryota</taxon>
        <taxon>Fungi</taxon>
        <taxon>Dikarya</taxon>
        <taxon>Ascomycota</taxon>
        <taxon>Saccharomycotina</taxon>
        <taxon>Pichiomycetes</taxon>
        <taxon>Debaryomycetaceae</taxon>
        <taxon>Yamadazyma</taxon>
    </lineage>
</organism>
<keyword evidence="8" id="KW-1185">Reference proteome</keyword>
<dbReference type="eggNOG" id="KOG2726">
    <property type="taxonomic scope" value="Eukaryota"/>
</dbReference>
<gene>
    <name evidence="7" type="ORF">CANTEDRAFT_130546</name>
</gene>
<dbReference type="EMBL" id="GL996524">
    <property type="protein sequence ID" value="EGV62981.1"/>
    <property type="molecule type" value="Genomic_DNA"/>
</dbReference>
<dbReference type="SMR" id="G3B6P2"/>
<dbReference type="KEGG" id="cten:18249453"/>
<dbReference type="SMART" id="SM00937">
    <property type="entry name" value="PCRF"/>
    <property type="match status" value="1"/>
</dbReference>
<name>G3B6P2_CANTC</name>